<feature type="domain" description="TonB C-terminal" evidence="3">
    <location>
        <begin position="223"/>
        <end position="301"/>
    </location>
</feature>
<comment type="caution">
    <text evidence="4">The sequence shown here is derived from an EMBL/GenBank/DDBJ whole genome shotgun (WGS) entry which is preliminary data.</text>
</comment>
<evidence type="ECO:0000313" key="5">
    <source>
        <dbReference type="Proteomes" id="UP001500827"/>
    </source>
</evidence>
<accession>A0ABP7LI89</accession>
<name>A0ABP7LI89_9SPHN</name>
<organism evidence="4 5">
    <name type="scientific">Sphingomonas limnosediminicola</name>
    <dbReference type="NCBI Taxonomy" id="940133"/>
    <lineage>
        <taxon>Bacteria</taxon>
        <taxon>Pseudomonadati</taxon>
        <taxon>Pseudomonadota</taxon>
        <taxon>Alphaproteobacteria</taxon>
        <taxon>Sphingomonadales</taxon>
        <taxon>Sphingomonadaceae</taxon>
        <taxon>Sphingomonas</taxon>
    </lineage>
</organism>
<evidence type="ECO:0000256" key="1">
    <source>
        <dbReference type="SAM" id="MobiDB-lite"/>
    </source>
</evidence>
<feature type="signal peptide" evidence="2">
    <location>
        <begin position="1"/>
        <end position="20"/>
    </location>
</feature>
<evidence type="ECO:0000256" key="2">
    <source>
        <dbReference type="SAM" id="SignalP"/>
    </source>
</evidence>
<keyword evidence="5" id="KW-1185">Reference proteome</keyword>
<dbReference type="EMBL" id="BAABBM010000001">
    <property type="protein sequence ID" value="GAA3902452.1"/>
    <property type="molecule type" value="Genomic_DNA"/>
</dbReference>
<reference evidence="5" key="1">
    <citation type="journal article" date="2019" name="Int. J. Syst. Evol. Microbiol.">
        <title>The Global Catalogue of Microorganisms (GCM) 10K type strain sequencing project: providing services to taxonomists for standard genome sequencing and annotation.</title>
        <authorList>
            <consortium name="The Broad Institute Genomics Platform"/>
            <consortium name="The Broad Institute Genome Sequencing Center for Infectious Disease"/>
            <person name="Wu L."/>
            <person name="Ma J."/>
        </authorList>
    </citation>
    <scope>NUCLEOTIDE SEQUENCE [LARGE SCALE GENOMIC DNA]</scope>
    <source>
        <strain evidence="5">JCM 17543</strain>
    </source>
</reference>
<protein>
    <recommendedName>
        <fullName evidence="3">TonB C-terminal domain-containing protein</fullName>
    </recommendedName>
</protein>
<proteinExistence type="predicted"/>
<feature type="region of interest" description="Disordered" evidence="1">
    <location>
        <begin position="124"/>
        <end position="149"/>
    </location>
</feature>
<keyword evidence="2" id="KW-0732">Signal</keyword>
<dbReference type="Pfam" id="PF03544">
    <property type="entry name" value="TonB_C"/>
    <property type="match status" value="1"/>
</dbReference>
<sequence>MRSRSLVALSALAPSLIAAAEPVRVPPSTKWILDFAENSCKLSRGFGEGAHLIVLSFESEGPGSMDMLVIGRGLDTMKDEVSARFLPSGTVLDHGRPAVAANDSRTAILWGGARLLPKSLDDRVEARDKSANAAPRTRPAPIPKAQQDEEKAARHAFATATTEIRIDSRRPVILETGSLGEAIESLDDCARVSLRDWGVDPDMEDRIVRPVWAVDSNRWISPNDYPGEMLRGGHESEVNARVLVDAGGHVTKCTSLSRYEQKEFNKVTCDKITQRAIFSPAELADGTKVASYYTVRVRFKIAH</sequence>
<dbReference type="SUPFAM" id="SSF74653">
    <property type="entry name" value="TolA/TonB C-terminal domain"/>
    <property type="match status" value="1"/>
</dbReference>
<evidence type="ECO:0000313" key="4">
    <source>
        <dbReference type="EMBL" id="GAA3902452.1"/>
    </source>
</evidence>
<evidence type="ECO:0000259" key="3">
    <source>
        <dbReference type="Pfam" id="PF03544"/>
    </source>
</evidence>
<feature type="chain" id="PRO_5045438426" description="TonB C-terminal domain-containing protein" evidence="2">
    <location>
        <begin position="21"/>
        <end position="303"/>
    </location>
</feature>
<dbReference type="Gene3D" id="3.30.1150.10">
    <property type="match status" value="1"/>
</dbReference>
<dbReference type="InterPro" id="IPR037682">
    <property type="entry name" value="TonB_C"/>
</dbReference>
<dbReference type="Proteomes" id="UP001500827">
    <property type="component" value="Unassembled WGS sequence"/>
</dbReference>
<gene>
    <name evidence="4" type="ORF">GCM10022276_21440</name>
</gene>